<name>A0ACB8AVI8_9AGAM</name>
<feature type="non-terminal residue" evidence="1">
    <location>
        <position position="296"/>
    </location>
</feature>
<organism evidence="1 2">
    <name type="scientific">Leucogyrophana mollusca</name>
    <dbReference type="NCBI Taxonomy" id="85980"/>
    <lineage>
        <taxon>Eukaryota</taxon>
        <taxon>Fungi</taxon>
        <taxon>Dikarya</taxon>
        <taxon>Basidiomycota</taxon>
        <taxon>Agaricomycotina</taxon>
        <taxon>Agaricomycetes</taxon>
        <taxon>Agaricomycetidae</taxon>
        <taxon>Boletales</taxon>
        <taxon>Boletales incertae sedis</taxon>
        <taxon>Leucogyrophana</taxon>
    </lineage>
</organism>
<comment type="caution">
    <text evidence="1">The sequence shown here is derived from an EMBL/GenBank/DDBJ whole genome shotgun (WGS) entry which is preliminary data.</text>
</comment>
<dbReference type="EMBL" id="MU267320">
    <property type="protein sequence ID" value="KAH7917048.1"/>
    <property type="molecule type" value="Genomic_DNA"/>
</dbReference>
<gene>
    <name evidence="1" type="ORF">BV22DRAFT_1052721</name>
</gene>
<feature type="non-terminal residue" evidence="1">
    <location>
        <position position="1"/>
    </location>
</feature>
<protein>
    <submittedName>
        <fullName evidence="1">P-loop containing nucleoside triphosphate hydrolase protein</fullName>
    </submittedName>
</protein>
<reference evidence="1" key="1">
    <citation type="journal article" date="2021" name="New Phytol.">
        <title>Evolutionary innovations through gain and loss of genes in the ectomycorrhizal Boletales.</title>
        <authorList>
            <person name="Wu G."/>
            <person name="Miyauchi S."/>
            <person name="Morin E."/>
            <person name="Kuo A."/>
            <person name="Drula E."/>
            <person name="Varga T."/>
            <person name="Kohler A."/>
            <person name="Feng B."/>
            <person name="Cao Y."/>
            <person name="Lipzen A."/>
            <person name="Daum C."/>
            <person name="Hundley H."/>
            <person name="Pangilinan J."/>
            <person name="Johnson J."/>
            <person name="Barry K."/>
            <person name="LaButti K."/>
            <person name="Ng V."/>
            <person name="Ahrendt S."/>
            <person name="Min B."/>
            <person name="Choi I.G."/>
            <person name="Park H."/>
            <person name="Plett J.M."/>
            <person name="Magnuson J."/>
            <person name="Spatafora J.W."/>
            <person name="Nagy L.G."/>
            <person name="Henrissat B."/>
            <person name="Grigoriev I.V."/>
            <person name="Yang Z.L."/>
            <person name="Xu J."/>
            <person name="Martin F.M."/>
        </authorList>
    </citation>
    <scope>NUCLEOTIDE SEQUENCE</scope>
    <source>
        <strain evidence="1">KUC20120723A-06</strain>
    </source>
</reference>
<keyword evidence="1" id="KW-0378">Hydrolase</keyword>
<accession>A0ACB8AVI8</accession>
<keyword evidence="2" id="KW-1185">Reference proteome</keyword>
<proteinExistence type="predicted"/>
<evidence type="ECO:0000313" key="2">
    <source>
        <dbReference type="Proteomes" id="UP000790709"/>
    </source>
</evidence>
<evidence type="ECO:0000313" key="1">
    <source>
        <dbReference type="EMBL" id="KAH7917048.1"/>
    </source>
</evidence>
<sequence>LYTLLSTLHGLPALHAAPARGDAFELADVDVCVPGGGEDPTPTAPLVRALSLALRPRTHLMITGSNGVGKTAVARVLAGLWAPGRGRVGRPGGEGLGDCDDDYAKEGHGGDWAGEGNGGDATGEGKWQEEEEEDASWPTRPRPGVFVVPQRAYHPAGSLLEQLIYPWSLAQFEESYSHHPSHSSPSPSHPHHSTPDPSHHSSPDPHHPTQDPHDDSSTEDHPSPDQHDYPSTHTPRAAALAELQALLAAAHLGYLCAREGGWGAVKEWRDVLSGGEKQRMAMARVFFHRPKYAILD</sequence>
<dbReference type="Proteomes" id="UP000790709">
    <property type="component" value="Unassembled WGS sequence"/>
</dbReference>